<dbReference type="AlphaFoldDB" id="A0A814DFM9"/>
<gene>
    <name evidence="3" type="ORF">RFH988_LOCUS13760</name>
    <name evidence="2" type="ORF">SEV965_LOCUS8446</name>
</gene>
<keyword evidence="1" id="KW-1133">Transmembrane helix</keyword>
<keyword evidence="1" id="KW-0472">Membrane</keyword>
<accession>A0A814DFM9</accession>
<dbReference type="Proteomes" id="UP000663889">
    <property type="component" value="Unassembled WGS sequence"/>
</dbReference>
<dbReference type="Proteomes" id="UP000663882">
    <property type="component" value="Unassembled WGS sequence"/>
</dbReference>
<reference evidence="2" key="1">
    <citation type="submission" date="2021-02" db="EMBL/GenBank/DDBJ databases">
        <authorList>
            <person name="Nowell W R."/>
        </authorList>
    </citation>
    <scope>NUCLEOTIDE SEQUENCE</scope>
</reference>
<dbReference type="EMBL" id="CAJNOU010000312">
    <property type="protein sequence ID" value="CAF0954761.1"/>
    <property type="molecule type" value="Genomic_DNA"/>
</dbReference>
<proteinExistence type="predicted"/>
<evidence type="ECO:0000313" key="2">
    <source>
        <dbReference type="EMBL" id="CAF0954761.1"/>
    </source>
</evidence>
<feature type="transmembrane region" description="Helical" evidence="1">
    <location>
        <begin position="73"/>
        <end position="96"/>
    </location>
</feature>
<name>A0A814DFM9_9BILA</name>
<evidence type="ECO:0000256" key="1">
    <source>
        <dbReference type="SAM" id="Phobius"/>
    </source>
</evidence>
<keyword evidence="1" id="KW-0812">Transmembrane</keyword>
<evidence type="ECO:0008006" key="5">
    <source>
        <dbReference type="Google" id="ProtNLM"/>
    </source>
</evidence>
<dbReference type="EMBL" id="CAJNOO010000615">
    <property type="protein sequence ID" value="CAF0992984.1"/>
    <property type="molecule type" value="Genomic_DNA"/>
</dbReference>
<evidence type="ECO:0000313" key="3">
    <source>
        <dbReference type="EMBL" id="CAF0992984.1"/>
    </source>
</evidence>
<protein>
    <recommendedName>
        <fullName evidence="5">Ion transport domain-containing protein</fullName>
    </recommendedName>
</protein>
<evidence type="ECO:0000313" key="4">
    <source>
        <dbReference type="Proteomes" id="UP000663889"/>
    </source>
</evidence>
<comment type="caution">
    <text evidence="2">The sequence shown here is derived from an EMBL/GenBank/DDBJ whole genome shotgun (WGS) entry which is preliminary data.</text>
</comment>
<organism evidence="2 4">
    <name type="scientific">Rotaria sordida</name>
    <dbReference type="NCBI Taxonomy" id="392033"/>
    <lineage>
        <taxon>Eukaryota</taxon>
        <taxon>Metazoa</taxon>
        <taxon>Spiralia</taxon>
        <taxon>Gnathifera</taxon>
        <taxon>Rotifera</taxon>
        <taxon>Eurotatoria</taxon>
        <taxon>Bdelloidea</taxon>
        <taxon>Philodinida</taxon>
        <taxon>Philodinidae</taxon>
        <taxon>Rotaria</taxon>
    </lineage>
</organism>
<sequence>MDVLTNPKKPINQYNVVRCYPIGRYRLTIRLQKGPLSIGTTGVLLKISKKNPILHNVMFGIELNENDAYGTFVFLYAVAFVVISNVLLLNILIAMFNERIGEMNIEKEYAEMYWKDKVFMKGIQLSTKQALKDLKTNLFYKINRDNERQIEDFQNVKV</sequence>